<keyword evidence="1" id="KW-0862">Zinc</keyword>
<gene>
    <name evidence="1" type="ORF">A2U01_0017294</name>
</gene>
<dbReference type="Proteomes" id="UP000265520">
    <property type="component" value="Unassembled WGS sequence"/>
</dbReference>
<sequence>GTFGGEVRHAEISTQDEMDNLPAEVLPPFVELDSLFADCDLLNDSETLDNEYMDFESQTDFSLSELLNLDNNSQFEEADVPRDLSGFAKDSCTLGVPEECATTSLQNNQEPTISSHRNVHNCSQCSQTEPAPDLSSDFGPAEINGMQGAEIFLVTDHGNFPRASGPNFDRVILLF</sequence>
<keyword evidence="2" id="KW-1185">Reference proteome</keyword>
<dbReference type="GO" id="GO:0003677">
    <property type="term" value="F:DNA binding"/>
    <property type="evidence" value="ECO:0007669"/>
    <property type="project" value="UniProtKB-KW"/>
</dbReference>
<keyword evidence="1" id="KW-0479">Metal-binding</keyword>
<name>A0A392N948_9FABA</name>
<evidence type="ECO:0000313" key="2">
    <source>
        <dbReference type="Proteomes" id="UP000265520"/>
    </source>
</evidence>
<proteinExistence type="predicted"/>
<keyword evidence="1" id="KW-0863">Zinc-finger</keyword>
<feature type="non-terminal residue" evidence="1">
    <location>
        <position position="1"/>
    </location>
</feature>
<dbReference type="EMBL" id="LXQA010032031">
    <property type="protein sequence ID" value="MCH96310.1"/>
    <property type="molecule type" value="Genomic_DNA"/>
</dbReference>
<organism evidence="1 2">
    <name type="scientific">Trifolium medium</name>
    <dbReference type="NCBI Taxonomy" id="97028"/>
    <lineage>
        <taxon>Eukaryota</taxon>
        <taxon>Viridiplantae</taxon>
        <taxon>Streptophyta</taxon>
        <taxon>Embryophyta</taxon>
        <taxon>Tracheophyta</taxon>
        <taxon>Spermatophyta</taxon>
        <taxon>Magnoliopsida</taxon>
        <taxon>eudicotyledons</taxon>
        <taxon>Gunneridae</taxon>
        <taxon>Pentapetalae</taxon>
        <taxon>rosids</taxon>
        <taxon>fabids</taxon>
        <taxon>Fabales</taxon>
        <taxon>Fabaceae</taxon>
        <taxon>Papilionoideae</taxon>
        <taxon>50 kb inversion clade</taxon>
        <taxon>NPAAA clade</taxon>
        <taxon>Hologalegina</taxon>
        <taxon>IRL clade</taxon>
        <taxon>Trifolieae</taxon>
        <taxon>Trifolium</taxon>
    </lineage>
</organism>
<dbReference type="AlphaFoldDB" id="A0A392N948"/>
<evidence type="ECO:0000313" key="1">
    <source>
        <dbReference type="EMBL" id="MCH96310.1"/>
    </source>
</evidence>
<keyword evidence="1" id="KW-0238">DNA-binding</keyword>
<comment type="caution">
    <text evidence="1">The sequence shown here is derived from an EMBL/GenBank/DDBJ whole genome shotgun (WGS) entry which is preliminary data.</text>
</comment>
<accession>A0A392N948</accession>
<protein>
    <submittedName>
        <fullName evidence="1">DNA-binding and zinc-finger protein</fullName>
    </submittedName>
</protein>
<reference evidence="1 2" key="1">
    <citation type="journal article" date="2018" name="Front. Plant Sci.">
        <title>Red Clover (Trifolium pratense) and Zigzag Clover (T. medium) - A Picture of Genomic Similarities and Differences.</title>
        <authorList>
            <person name="Dluhosova J."/>
            <person name="Istvanek J."/>
            <person name="Nedelnik J."/>
            <person name="Repkova J."/>
        </authorList>
    </citation>
    <scope>NUCLEOTIDE SEQUENCE [LARGE SCALE GENOMIC DNA]</scope>
    <source>
        <strain evidence="2">cv. 10/8</strain>
        <tissue evidence="1">Leaf</tissue>
    </source>
</reference>
<dbReference type="GO" id="GO:0008270">
    <property type="term" value="F:zinc ion binding"/>
    <property type="evidence" value="ECO:0007669"/>
    <property type="project" value="UniProtKB-KW"/>
</dbReference>